<comment type="function">
    <text evidence="5">Involved in formation and maintenance of cell shape.</text>
</comment>
<dbReference type="InterPro" id="IPR042177">
    <property type="entry name" value="Cell/Rod_1"/>
</dbReference>
<evidence type="ECO:0000256" key="6">
    <source>
        <dbReference type="SAM" id="Coils"/>
    </source>
</evidence>
<dbReference type="NCBIfam" id="TIGR00219">
    <property type="entry name" value="mreC"/>
    <property type="match status" value="1"/>
</dbReference>
<dbReference type="Gene3D" id="2.40.10.350">
    <property type="entry name" value="Rod shape-determining protein MreC, domain 2"/>
    <property type="match status" value="1"/>
</dbReference>
<evidence type="ECO:0000313" key="9">
    <source>
        <dbReference type="EMBL" id="HIZ06518.1"/>
    </source>
</evidence>
<dbReference type="Gene3D" id="2.40.10.340">
    <property type="entry name" value="Rod shape-determining protein MreC, domain 1"/>
    <property type="match status" value="1"/>
</dbReference>
<dbReference type="PANTHER" id="PTHR34138">
    <property type="entry name" value="CELL SHAPE-DETERMINING PROTEIN MREC"/>
    <property type="match status" value="1"/>
</dbReference>
<comment type="similarity">
    <text evidence="1 5">Belongs to the MreC family.</text>
</comment>
<dbReference type="GO" id="GO:0005886">
    <property type="term" value="C:plasma membrane"/>
    <property type="evidence" value="ECO:0007669"/>
    <property type="project" value="TreeGrafter"/>
</dbReference>
<organism evidence="9 10">
    <name type="scientific">Candidatus Eubacterium avistercoris</name>
    <dbReference type="NCBI Taxonomy" id="2838567"/>
    <lineage>
        <taxon>Bacteria</taxon>
        <taxon>Bacillati</taxon>
        <taxon>Bacillota</taxon>
        <taxon>Clostridia</taxon>
        <taxon>Eubacteriales</taxon>
        <taxon>Eubacteriaceae</taxon>
        <taxon>Eubacterium</taxon>
    </lineage>
</organism>
<dbReference type="AlphaFoldDB" id="A0A9D2D0W9"/>
<proteinExistence type="inferred from homology"/>
<dbReference type="Proteomes" id="UP000824024">
    <property type="component" value="Unassembled WGS sequence"/>
</dbReference>
<sequence>MKRKKNKKFPTKYILLIMTVFCVIIIFSSVTKEVSSGPVGKVAGAVILPMQKGLNRIGSALNLRADNLASKKELQEENSQLKEQIADLEEQLSRVSLEQYELESLRELYKLDQSYDQYDKVAANVVGKETGNWFSTFLIDKGSKDGIEIGDNVIADGGLVGIVTDTGNNYAKIRAIIDDTSNVSATNLSTSDNCIVNGSLRTMNERQQLEVSDMRDKDNKAKAGDQLVTSSISDRYLPGIPIGYLTEVNEDSNKLTKSGYLATVVDFEHLEKVLVIQHTKDYSDALDN</sequence>
<dbReference type="InterPro" id="IPR042175">
    <property type="entry name" value="Cell/Rod_MreC_2"/>
</dbReference>
<accession>A0A9D2D0W9</accession>
<evidence type="ECO:0000256" key="7">
    <source>
        <dbReference type="SAM" id="Phobius"/>
    </source>
</evidence>
<keyword evidence="7" id="KW-0812">Transmembrane</keyword>
<keyword evidence="3 5" id="KW-0133">Cell shape</keyword>
<dbReference type="Pfam" id="PF04085">
    <property type="entry name" value="MreC"/>
    <property type="match status" value="1"/>
</dbReference>
<keyword evidence="7" id="KW-1133">Transmembrane helix</keyword>
<keyword evidence="6" id="KW-0175">Coiled coil</keyword>
<name>A0A9D2D0W9_9FIRM</name>
<reference evidence="9" key="1">
    <citation type="journal article" date="2021" name="PeerJ">
        <title>Extensive microbial diversity within the chicken gut microbiome revealed by metagenomics and culture.</title>
        <authorList>
            <person name="Gilroy R."/>
            <person name="Ravi A."/>
            <person name="Getino M."/>
            <person name="Pursley I."/>
            <person name="Horton D.L."/>
            <person name="Alikhan N.F."/>
            <person name="Baker D."/>
            <person name="Gharbi K."/>
            <person name="Hall N."/>
            <person name="Watson M."/>
            <person name="Adriaenssens E.M."/>
            <person name="Foster-Nyarko E."/>
            <person name="Jarju S."/>
            <person name="Secka A."/>
            <person name="Antonio M."/>
            <person name="Oren A."/>
            <person name="Chaudhuri R.R."/>
            <person name="La Ragione R."/>
            <person name="Hildebrand F."/>
            <person name="Pallen M.J."/>
        </authorList>
    </citation>
    <scope>NUCLEOTIDE SEQUENCE</scope>
    <source>
        <strain evidence="9">CHK192-9172</strain>
    </source>
</reference>
<comment type="caution">
    <text evidence="9">The sequence shown here is derived from an EMBL/GenBank/DDBJ whole genome shotgun (WGS) entry which is preliminary data.</text>
</comment>
<dbReference type="PANTHER" id="PTHR34138:SF1">
    <property type="entry name" value="CELL SHAPE-DETERMINING PROTEIN MREC"/>
    <property type="match status" value="1"/>
</dbReference>
<dbReference type="InterPro" id="IPR055342">
    <property type="entry name" value="MreC_beta-barrel_core"/>
</dbReference>
<evidence type="ECO:0000256" key="4">
    <source>
        <dbReference type="ARBA" id="ARBA00032089"/>
    </source>
</evidence>
<evidence type="ECO:0000313" key="10">
    <source>
        <dbReference type="Proteomes" id="UP000824024"/>
    </source>
</evidence>
<keyword evidence="7" id="KW-0472">Membrane</keyword>
<reference evidence="9" key="2">
    <citation type="submission" date="2021-04" db="EMBL/GenBank/DDBJ databases">
        <authorList>
            <person name="Gilroy R."/>
        </authorList>
    </citation>
    <scope>NUCLEOTIDE SEQUENCE</scope>
    <source>
        <strain evidence="9">CHK192-9172</strain>
    </source>
</reference>
<feature type="transmembrane region" description="Helical" evidence="7">
    <location>
        <begin position="12"/>
        <end position="30"/>
    </location>
</feature>
<evidence type="ECO:0000259" key="8">
    <source>
        <dbReference type="Pfam" id="PF04085"/>
    </source>
</evidence>
<dbReference type="InterPro" id="IPR007221">
    <property type="entry name" value="MreC"/>
</dbReference>
<dbReference type="PIRSF" id="PIRSF038471">
    <property type="entry name" value="MreC"/>
    <property type="match status" value="1"/>
</dbReference>
<dbReference type="EMBL" id="DXCH01000032">
    <property type="protein sequence ID" value="HIZ06518.1"/>
    <property type="molecule type" value="Genomic_DNA"/>
</dbReference>
<evidence type="ECO:0000256" key="3">
    <source>
        <dbReference type="ARBA" id="ARBA00022960"/>
    </source>
</evidence>
<feature type="domain" description="Rod shape-determining protein MreC beta-barrel core" evidence="8">
    <location>
        <begin position="125"/>
        <end position="277"/>
    </location>
</feature>
<protein>
    <recommendedName>
        <fullName evidence="2 5">Cell shape-determining protein MreC</fullName>
    </recommendedName>
    <alternativeName>
        <fullName evidence="4 5">Cell shape protein MreC</fullName>
    </alternativeName>
</protein>
<gene>
    <name evidence="9" type="primary">mreC</name>
    <name evidence="9" type="ORF">IAA08_01120</name>
</gene>
<feature type="coiled-coil region" evidence="6">
    <location>
        <begin position="64"/>
        <end position="98"/>
    </location>
</feature>
<dbReference type="GO" id="GO:0008360">
    <property type="term" value="P:regulation of cell shape"/>
    <property type="evidence" value="ECO:0007669"/>
    <property type="project" value="UniProtKB-KW"/>
</dbReference>
<evidence type="ECO:0000256" key="1">
    <source>
        <dbReference type="ARBA" id="ARBA00009369"/>
    </source>
</evidence>
<evidence type="ECO:0000256" key="5">
    <source>
        <dbReference type="PIRNR" id="PIRNR038471"/>
    </source>
</evidence>
<evidence type="ECO:0000256" key="2">
    <source>
        <dbReference type="ARBA" id="ARBA00013855"/>
    </source>
</evidence>